<dbReference type="InterPro" id="IPR051162">
    <property type="entry name" value="T4SS_component"/>
</dbReference>
<dbReference type="OrthoDB" id="9804380at2"/>
<keyword evidence="1" id="KW-0812">Transmembrane</keyword>
<protein>
    <submittedName>
        <fullName evidence="3">Type IV secretory pathway, VirB4 components</fullName>
    </submittedName>
</protein>
<dbReference type="EMBL" id="LR214951">
    <property type="protein sequence ID" value="VEU59219.1"/>
    <property type="molecule type" value="Genomic_DNA"/>
</dbReference>
<dbReference type="Pfam" id="PF10412">
    <property type="entry name" value="TrwB_AAD_bind"/>
    <property type="match status" value="1"/>
</dbReference>
<dbReference type="Gene3D" id="3.40.50.300">
    <property type="entry name" value="P-loop containing nucleotide triphosphate hydrolases"/>
    <property type="match status" value="1"/>
</dbReference>
<dbReference type="CDD" id="cd01127">
    <property type="entry name" value="TrwB_TraG_TraD_VirD4"/>
    <property type="match status" value="1"/>
</dbReference>
<dbReference type="RefSeq" id="WP_129719623.1">
    <property type="nucleotide sequence ID" value="NZ_LR214951.1"/>
</dbReference>
<dbReference type="SUPFAM" id="SSF52540">
    <property type="entry name" value="P-loop containing nucleoside triphosphate hydrolases"/>
    <property type="match status" value="1"/>
</dbReference>
<accession>A0A449A4Q6</accession>
<sequence>MLQPKNIKKNKLVLAKNFYLADLIALIFIIFFSFVLGWFSIPDFLYYKKIISSILILLLLLFFSPLMFFLPSENLRVWLFIWYYVKYFLVNKKYLKNSKKSNTAFFTKYKNIDEKGILELKTKKINDLKYVSFLEIKGLNIWNHNFEDKKYILNQITSFFNILDFKISFVKIKTKNDFNKKINEIKTRLSTINDKEKNITSDEKNEFNYLFFKKKEFEKLNIQELNDKYIIAVYDKDKGNINNNILQIINFFKKIEIDVRALNNVETYDFLYTFHNIVENKNIDKNLKEIVPKKIFFKKNHFILNNIYSKITSISEYALDLNVGWADTFFNSTNTFAIWHISPIINEDYEKILDKANDKILTSIAFNKKSIYRSKKDFKFIEAIDEIMDLVSNQNQKIFDTNLLFLTFADTKSNLKNTLKNSLYKNVKLEKSKINKLLFRQIEAYSYFGFNNSNWTKENIEMVSRNIAFSWPFTFEKNIDQNFLYLGKNNKQSIILDIWKRNHFHSNSNCVFFGTSGRGKTTAIKKIALDFSMQKNSTVIIVDPQREYQIFKNILDLSWIDIGSGTTTINPLEILNINLKNKRETIIGKHISFFINWIKILSNTWSEEKETIILNSLKVLYKKWGFYDNNLDISNLTSNDYPTISEWIRILRAIKYNDKNYENIYLNEKIKLIEWLKTNFEDFGIYSKNYNGYTNVELNNNFIVIDSKTFVENSTKNNVNAFFYLIFQLILNKININFFNENKKTMLIFDELHKFINNKNSEVLDFLFDIAKTIRKFNGSLVVSTQNISDFILNDEIINKTSGILKNSQYKFIFNVPGDDIKIINKLYNPDVTQNSNNLNLINENDFNFILNAGVGECLLISTQKRKIHFKFDYNEYEKQQFFV</sequence>
<dbReference type="KEGG" id="mnu:NCTC10166_00178"/>
<proteinExistence type="predicted"/>
<gene>
    <name evidence="3" type="ORF">NCTC10166_00178</name>
</gene>
<keyword evidence="4" id="KW-1185">Reference proteome</keyword>
<dbReference type="AlphaFoldDB" id="A0A449A4Q6"/>
<dbReference type="PANTHER" id="PTHR30121">
    <property type="entry name" value="UNCHARACTERIZED PROTEIN YJGR-RELATED"/>
    <property type="match status" value="1"/>
</dbReference>
<dbReference type="NCBIfam" id="NF045975">
    <property type="entry name" value="VirB4_plasma"/>
    <property type="match status" value="1"/>
</dbReference>
<name>A0A449A4Q6_9BACT</name>
<dbReference type="InterPro" id="IPR027417">
    <property type="entry name" value="P-loop_NTPase"/>
</dbReference>
<organism evidence="3 4">
    <name type="scientific">Mesomycoplasma neurolyticum</name>
    <dbReference type="NCBI Taxonomy" id="2120"/>
    <lineage>
        <taxon>Bacteria</taxon>
        <taxon>Bacillati</taxon>
        <taxon>Mycoplasmatota</taxon>
        <taxon>Mycoplasmoidales</taxon>
        <taxon>Metamycoplasmataceae</taxon>
        <taxon>Mesomycoplasma</taxon>
    </lineage>
</organism>
<evidence type="ECO:0000313" key="3">
    <source>
        <dbReference type="EMBL" id="VEU59219.1"/>
    </source>
</evidence>
<feature type="domain" description="Type IV secretion system coupling protein TraD DNA-binding" evidence="2">
    <location>
        <begin position="508"/>
        <end position="791"/>
    </location>
</feature>
<keyword evidence="1" id="KW-1133">Transmembrane helix</keyword>
<evidence type="ECO:0000256" key="1">
    <source>
        <dbReference type="SAM" id="Phobius"/>
    </source>
</evidence>
<keyword evidence="1" id="KW-0472">Membrane</keyword>
<evidence type="ECO:0000259" key="2">
    <source>
        <dbReference type="Pfam" id="PF10412"/>
    </source>
</evidence>
<dbReference type="InterPro" id="IPR019476">
    <property type="entry name" value="T4SS_TraD_DNA-bd"/>
</dbReference>
<dbReference type="PANTHER" id="PTHR30121:SF6">
    <property type="entry name" value="SLR6007 PROTEIN"/>
    <property type="match status" value="1"/>
</dbReference>
<feature type="transmembrane region" description="Helical" evidence="1">
    <location>
        <begin position="50"/>
        <end position="69"/>
    </location>
</feature>
<reference evidence="3 4" key="1">
    <citation type="submission" date="2019-01" db="EMBL/GenBank/DDBJ databases">
        <authorList>
            <consortium name="Pathogen Informatics"/>
        </authorList>
    </citation>
    <scope>NUCLEOTIDE SEQUENCE [LARGE SCALE GENOMIC DNA]</scope>
    <source>
        <strain evidence="3 4">NCTC10166</strain>
    </source>
</reference>
<dbReference type="Gene3D" id="1.10.8.730">
    <property type="match status" value="1"/>
</dbReference>
<dbReference type="Proteomes" id="UP000289440">
    <property type="component" value="Chromosome"/>
</dbReference>
<evidence type="ECO:0000313" key="4">
    <source>
        <dbReference type="Proteomes" id="UP000289440"/>
    </source>
</evidence>
<feature type="transmembrane region" description="Helical" evidence="1">
    <location>
        <begin position="18"/>
        <end position="38"/>
    </location>
</feature>